<protein>
    <recommendedName>
        <fullName evidence="3">Polymerase nucleotidyl transferase domain-containing protein</fullName>
    </recommendedName>
</protein>
<organism evidence="1 2">
    <name type="scientific">Runella salmonicolor</name>
    <dbReference type="NCBI Taxonomy" id="2950278"/>
    <lineage>
        <taxon>Bacteria</taxon>
        <taxon>Pseudomonadati</taxon>
        <taxon>Bacteroidota</taxon>
        <taxon>Cytophagia</taxon>
        <taxon>Cytophagales</taxon>
        <taxon>Spirosomataceae</taxon>
        <taxon>Runella</taxon>
    </lineage>
</organism>
<dbReference type="Pfam" id="PF22014">
    <property type="entry name" value="DUF6932"/>
    <property type="match status" value="1"/>
</dbReference>
<accession>A0ABT1FQ62</accession>
<keyword evidence="2" id="KW-1185">Reference proteome</keyword>
<proteinExistence type="predicted"/>
<reference evidence="1 2" key="1">
    <citation type="submission" date="2022-06" db="EMBL/GenBank/DDBJ databases">
        <title>Runella sp. S5 genome sequencing.</title>
        <authorList>
            <person name="Park S."/>
        </authorList>
    </citation>
    <scope>NUCLEOTIDE SEQUENCE [LARGE SCALE GENOMIC DNA]</scope>
    <source>
        <strain evidence="1 2">S5</strain>
    </source>
</reference>
<evidence type="ECO:0000313" key="1">
    <source>
        <dbReference type="EMBL" id="MCP1382933.1"/>
    </source>
</evidence>
<evidence type="ECO:0008006" key="3">
    <source>
        <dbReference type="Google" id="ProtNLM"/>
    </source>
</evidence>
<dbReference type="InterPro" id="IPR053860">
    <property type="entry name" value="DUF6932"/>
</dbReference>
<gene>
    <name evidence="1" type="ORF">NCI00_10880</name>
</gene>
<evidence type="ECO:0000313" key="2">
    <source>
        <dbReference type="Proteomes" id="UP001204772"/>
    </source>
</evidence>
<name>A0ABT1FQ62_9BACT</name>
<dbReference type="Proteomes" id="UP001204772">
    <property type="component" value="Unassembled WGS sequence"/>
</dbReference>
<dbReference type="RefSeq" id="WP_253527389.1">
    <property type="nucleotide sequence ID" value="NZ_JAMZEL010000003.1"/>
</dbReference>
<comment type="caution">
    <text evidence="1">The sequence shown here is derived from an EMBL/GenBank/DDBJ whole genome shotgun (WGS) entry which is preliminary data.</text>
</comment>
<dbReference type="EMBL" id="JAMZEL010000003">
    <property type="protein sequence ID" value="MCP1382933.1"/>
    <property type="molecule type" value="Genomic_DNA"/>
</dbReference>
<sequence length="152" mass="18014">MSITFDPNGHLVPYDIVSIDTYQLEEYFIFNEHRLNIYLSFKKFIHSVKALGLSEFDIWIDGSFATLKTRPNDIDVVCFVNHYTYDSHYKALGSLRIAFPQVDAYFVKLYPPGHLNYNFSKFDELDWYHLLTKDRKRRSKGILKMKISKDDK</sequence>